<evidence type="ECO:0000313" key="2">
    <source>
        <dbReference type="Proteomes" id="UP000789702"/>
    </source>
</evidence>
<sequence length="378" mass="44415">DIAWEVYGKAVIQVDLNVVKGPEALFGHIKQTINKDMSLNSIEKKILCDYIDEQYDTHKVVNQLGERNKCEKCQEWTYAMKTCEHCIRKHFAKNFTNWTSDNSDIDEIIQTFQKNVVLPDMAIEWIYYEEFTNVKYLTKGGCASIFTAIWNSGRIVKWDAEKQQFKRGGRNEVILKRLENSTNPNERWLQEAKVHLNLMKTNTGTVRCYGMTKDPITQDFMLVLERMECNLREYLQQNFQYLTWKQRIKIIYDISESVYCIHKEDSVHRDLHSGNILRSMHTMQWFIGDLELKDLLYLLDECQHIQQFTTNITLEKVEKTVNNNQTSKIYNFQNLSKPKNSTEEEQTGDAYDSQMVYLTIGDGHLTIMAFILTNGPYL</sequence>
<gene>
    <name evidence="1" type="ORF">DHETER_LOCUS5513</name>
</gene>
<accession>A0ACA9LYB2</accession>
<reference evidence="1" key="1">
    <citation type="submission" date="2021-06" db="EMBL/GenBank/DDBJ databases">
        <authorList>
            <person name="Kallberg Y."/>
            <person name="Tangrot J."/>
            <person name="Rosling A."/>
        </authorList>
    </citation>
    <scope>NUCLEOTIDE SEQUENCE</scope>
    <source>
        <strain evidence="1">IL203A</strain>
    </source>
</reference>
<dbReference type="EMBL" id="CAJVPU010006190">
    <property type="protein sequence ID" value="CAG8557877.1"/>
    <property type="molecule type" value="Genomic_DNA"/>
</dbReference>
<proteinExistence type="predicted"/>
<evidence type="ECO:0000313" key="1">
    <source>
        <dbReference type="EMBL" id="CAG8557877.1"/>
    </source>
</evidence>
<keyword evidence="2" id="KW-1185">Reference proteome</keyword>
<comment type="caution">
    <text evidence="1">The sequence shown here is derived from an EMBL/GenBank/DDBJ whole genome shotgun (WGS) entry which is preliminary data.</text>
</comment>
<protein>
    <submittedName>
        <fullName evidence="1">10711_t:CDS:1</fullName>
    </submittedName>
</protein>
<organism evidence="1 2">
    <name type="scientific">Dentiscutata heterogama</name>
    <dbReference type="NCBI Taxonomy" id="1316150"/>
    <lineage>
        <taxon>Eukaryota</taxon>
        <taxon>Fungi</taxon>
        <taxon>Fungi incertae sedis</taxon>
        <taxon>Mucoromycota</taxon>
        <taxon>Glomeromycotina</taxon>
        <taxon>Glomeromycetes</taxon>
        <taxon>Diversisporales</taxon>
        <taxon>Gigasporaceae</taxon>
        <taxon>Dentiscutata</taxon>
    </lineage>
</organism>
<dbReference type="Proteomes" id="UP000789702">
    <property type="component" value="Unassembled WGS sequence"/>
</dbReference>
<name>A0ACA9LYB2_9GLOM</name>
<feature type="non-terminal residue" evidence="1">
    <location>
        <position position="1"/>
    </location>
</feature>